<dbReference type="InterPro" id="IPR036138">
    <property type="entry name" value="PBP_dimer_sf"/>
</dbReference>
<dbReference type="SUPFAM" id="SSF56519">
    <property type="entry name" value="Penicillin binding protein dimerisation domain"/>
    <property type="match status" value="1"/>
</dbReference>
<dbReference type="GO" id="GO:0071555">
    <property type="term" value="P:cell wall organization"/>
    <property type="evidence" value="ECO:0007669"/>
    <property type="project" value="UniProtKB-KW"/>
</dbReference>
<evidence type="ECO:0000256" key="5">
    <source>
        <dbReference type="ARBA" id="ARBA00022645"/>
    </source>
</evidence>
<dbReference type="GO" id="GO:0009002">
    <property type="term" value="F:serine-type D-Ala-D-Ala carboxypeptidase activity"/>
    <property type="evidence" value="ECO:0007669"/>
    <property type="project" value="InterPro"/>
</dbReference>
<dbReference type="InterPro" id="IPR017790">
    <property type="entry name" value="Penicillin-binding_protein_2"/>
</dbReference>
<keyword evidence="13" id="KW-0961">Cell wall biogenesis/degradation</keyword>
<comment type="caution">
    <text evidence="17">The sequence shown here is derived from an EMBL/GenBank/DDBJ whole genome shotgun (WGS) entry which is preliminary data.</text>
</comment>
<dbReference type="EMBL" id="BJZO01000097">
    <property type="protein sequence ID" value="GEO82671.1"/>
    <property type="molecule type" value="Genomic_DNA"/>
</dbReference>
<gene>
    <name evidence="17" type="ORF">ROR02_28020</name>
</gene>
<keyword evidence="8" id="KW-0378">Hydrolase</keyword>
<dbReference type="GO" id="GO:0008360">
    <property type="term" value="P:regulation of cell shape"/>
    <property type="evidence" value="ECO:0007669"/>
    <property type="project" value="UniProtKB-KW"/>
</dbReference>
<keyword evidence="6" id="KW-0645">Protease</keyword>
<evidence type="ECO:0000313" key="18">
    <source>
        <dbReference type="Proteomes" id="UP000321567"/>
    </source>
</evidence>
<keyword evidence="7" id="KW-0812">Transmembrane</keyword>
<feature type="compositionally biased region" description="Low complexity" evidence="14">
    <location>
        <begin position="647"/>
        <end position="659"/>
    </location>
</feature>
<evidence type="ECO:0000256" key="6">
    <source>
        <dbReference type="ARBA" id="ARBA00022670"/>
    </source>
</evidence>
<dbReference type="PANTHER" id="PTHR30627">
    <property type="entry name" value="PEPTIDOGLYCAN D,D-TRANSPEPTIDASE"/>
    <property type="match status" value="1"/>
</dbReference>
<dbReference type="GO" id="GO:0008658">
    <property type="term" value="F:penicillin binding"/>
    <property type="evidence" value="ECO:0007669"/>
    <property type="project" value="InterPro"/>
</dbReference>
<evidence type="ECO:0000256" key="1">
    <source>
        <dbReference type="ARBA" id="ARBA00004167"/>
    </source>
</evidence>
<evidence type="ECO:0000256" key="14">
    <source>
        <dbReference type="SAM" id="MobiDB-lite"/>
    </source>
</evidence>
<dbReference type="Pfam" id="PF00905">
    <property type="entry name" value="Transpeptidase"/>
    <property type="match status" value="1"/>
</dbReference>
<keyword evidence="18" id="KW-1185">Reference proteome</keyword>
<keyword evidence="10" id="KW-0573">Peptidoglycan synthesis</keyword>
<keyword evidence="3" id="KW-1003">Cell membrane</keyword>
<dbReference type="NCBIfam" id="TIGR03423">
    <property type="entry name" value="pbp2_mrdA"/>
    <property type="match status" value="1"/>
</dbReference>
<dbReference type="AlphaFoldDB" id="A0A512HB37"/>
<dbReference type="InterPro" id="IPR050515">
    <property type="entry name" value="Beta-lactam/transpept"/>
</dbReference>
<protein>
    <submittedName>
        <fullName evidence="17">Peptidoglycan glycosyltransferase</fullName>
    </submittedName>
</protein>
<dbReference type="PANTHER" id="PTHR30627:SF2">
    <property type="entry name" value="PEPTIDOGLYCAN D,D-TRANSPEPTIDASE MRDA"/>
    <property type="match status" value="1"/>
</dbReference>
<dbReference type="InterPro" id="IPR001460">
    <property type="entry name" value="PCN-bd_Tpept"/>
</dbReference>
<dbReference type="Pfam" id="PF03717">
    <property type="entry name" value="PBP_dimer"/>
    <property type="match status" value="1"/>
</dbReference>
<keyword evidence="12" id="KW-0472">Membrane</keyword>
<keyword evidence="11" id="KW-1133">Transmembrane helix</keyword>
<feature type="domain" description="Penicillin-binding protein transpeptidase" evidence="15">
    <location>
        <begin position="272"/>
        <end position="616"/>
    </location>
</feature>
<feature type="region of interest" description="Disordered" evidence="14">
    <location>
        <begin position="647"/>
        <end position="677"/>
    </location>
</feature>
<feature type="domain" description="Penicillin-binding protein dimerisation" evidence="16">
    <location>
        <begin position="58"/>
        <end position="239"/>
    </location>
</feature>
<evidence type="ECO:0000256" key="10">
    <source>
        <dbReference type="ARBA" id="ARBA00022984"/>
    </source>
</evidence>
<dbReference type="Proteomes" id="UP000321567">
    <property type="component" value="Unassembled WGS sequence"/>
</dbReference>
<evidence type="ECO:0000256" key="2">
    <source>
        <dbReference type="ARBA" id="ARBA00004236"/>
    </source>
</evidence>
<keyword evidence="5" id="KW-0121">Carboxypeptidase</keyword>
<evidence type="ECO:0000259" key="16">
    <source>
        <dbReference type="Pfam" id="PF03717"/>
    </source>
</evidence>
<dbReference type="GO" id="GO:0005886">
    <property type="term" value="C:plasma membrane"/>
    <property type="evidence" value="ECO:0007669"/>
    <property type="project" value="UniProtKB-SubCell"/>
</dbReference>
<reference evidence="17 18" key="1">
    <citation type="submission" date="2019-07" db="EMBL/GenBank/DDBJ databases">
        <title>Whole genome shotgun sequence of Rhodospirillum oryzae NBRC 107573.</title>
        <authorList>
            <person name="Hosoyama A."/>
            <person name="Uohara A."/>
            <person name="Ohji S."/>
            <person name="Ichikawa N."/>
        </authorList>
    </citation>
    <scope>NUCLEOTIDE SEQUENCE [LARGE SCALE GENOMIC DNA]</scope>
    <source>
        <strain evidence="17 18">NBRC 107573</strain>
    </source>
</reference>
<keyword evidence="9" id="KW-0133">Cell shape</keyword>
<keyword evidence="4" id="KW-0997">Cell inner membrane</keyword>
<dbReference type="Gene3D" id="3.40.710.10">
    <property type="entry name" value="DD-peptidase/beta-lactamase superfamily"/>
    <property type="match status" value="1"/>
</dbReference>
<proteinExistence type="predicted"/>
<feature type="compositionally biased region" description="Acidic residues" evidence="14">
    <location>
        <begin position="660"/>
        <end position="669"/>
    </location>
</feature>
<accession>A0A512HB37</accession>
<evidence type="ECO:0000256" key="4">
    <source>
        <dbReference type="ARBA" id="ARBA00022519"/>
    </source>
</evidence>
<dbReference type="FunFam" id="3.40.710.10:FF:000024">
    <property type="entry name" value="Penicillin-binding protein 2"/>
    <property type="match status" value="1"/>
</dbReference>
<evidence type="ECO:0000256" key="11">
    <source>
        <dbReference type="ARBA" id="ARBA00022989"/>
    </source>
</evidence>
<dbReference type="InterPro" id="IPR005311">
    <property type="entry name" value="PBP_dimer"/>
</dbReference>
<dbReference type="GO" id="GO:0009252">
    <property type="term" value="P:peptidoglycan biosynthetic process"/>
    <property type="evidence" value="ECO:0007669"/>
    <property type="project" value="UniProtKB-KW"/>
</dbReference>
<name>A0A512HB37_9PROT</name>
<sequence length="677" mass="73664">MQRDGDRSKLFTRRAAVLGGVQSLLVSALVGRLYYLQVVESDRYKTMAEDNRFNLRLIPPPRGFIVDRFGDPLAINRQNYRVSLIAEDILRRARTSSERDAAVAVTLDALGRIVPLSDYDRVRVLRDMKRRRAFVPVTIRENLTWEEMASIQVNKPTLPGIIIEEGLTRFYPKGPLAAHLLGYVSSVSEEELTGDPLLELPGFRIGKQGVEKVYDLVLRGQSGTSRVEVNAVGRVMDEQTTEEARSGREVTLTIDMRLQEFASRRLQDESASVVVMDIHTGEILALASMPAYDPNAFTRGLTSQEWQALMANPRSPLTNKAIGGQYSPGSTFKMVVALAGLEAGVIKPHQTVFCPGHMQLGSHRFHCWKRGGHGSLDMVEALAQSCDVFFYEVARRCGIDRIADMARRFGIGEPVSLGLPGERTGLMPNRAWKSATMGDVWHQGETLNAGIGQGYVLTTPLQLAVMTSRLVNGGLKVDPILSRMPTKPSPEGFLAANAADPAPPASMGIAKMHLDVVRAGMMAVVNGARGTARAAAIPVPGWEMGGKTGTTQVRRISMRERETGVRSQDELPWELRNHALFVCYAPESAPRYALALCVEHGGGGSSAAAPIARDIMLETLRLDPSRLRPGEEIPVSALPPRARALLEETTGAVAAGAADASDDAEETGDSGDTPQAR</sequence>
<dbReference type="InterPro" id="IPR012338">
    <property type="entry name" value="Beta-lactam/transpept-like"/>
</dbReference>
<dbReference type="SUPFAM" id="SSF56601">
    <property type="entry name" value="beta-lactamase/transpeptidase-like"/>
    <property type="match status" value="1"/>
</dbReference>
<comment type="subcellular location">
    <subcellularLocation>
        <location evidence="2">Cell membrane</location>
    </subcellularLocation>
    <subcellularLocation>
        <location evidence="1">Membrane</location>
        <topology evidence="1">Single-pass membrane protein</topology>
    </subcellularLocation>
</comment>
<dbReference type="Gene3D" id="3.90.1310.10">
    <property type="entry name" value="Penicillin-binding protein 2a (Domain 2)"/>
    <property type="match status" value="1"/>
</dbReference>
<dbReference type="RefSeq" id="WP_147164699.1">
    <property type="nucleotide sequence ID" value="NZ_BJZO01000097.1"/>
</dbReference>
<dbReference type="GO" id="GO:0006508">
    <property type="term" value="P:proteolysis"/>
    <property type="evidence" value="ECO:0007669"/>
    <property type="project" value="UniProtKB-KW"/>
</dbReference>
<evidence type="ECO:0000256" key="7">
    <source>
        <dbReference type="ARBA" id="ARBA00022692"/>
    </source>
</evidence>
<keyword evidence="17" id="KW-0808">Transferase</keyword>
<evidence type="ECO:0000256" key="12">
    <source>
        <dbReference type="ARBA" id="ARBA00023136"/>
    </source>
</evidence>
<dbReference type="GO" id="GO:0016740">
    <property type="term" value="F:transferase activity"/>
    <property type="evidence" value="ECO:0007669"/>
    <property type="project" value="UniProtKB-KW"/>
</dbReference>
<evidence type="ECO:0000256" key="8">
    <source>
        <dbReference type="ARBA" id="ARBA00022801"/>
    </source>
</evidence>
<dbReference type="OrthoDB" id="9766847at2"/>
<organism evidence="17 18">
    <name type="scientific">Pararhodospirillum oryzae</name>
    <dbReference type="NCBI Taxonomy" id="478448"/>
    <lineage>
        <taxon>Bacteria</taxon>
        <taxon>Pseudomonadati</taxon>
        <taxon>Pseudomonadota</taxon>
        <taxon>Alphaproteobacteria</taxon>
        <taxon>Rhodospirillales</taxon>
        <taxon>Rhodospirillaceae</taxon>
        <taxon>Pararhodospirillum</taxon>
    </lineage>
</organism>
<evidence type="ECO:0000259" key="15">
    <source>
        <dbReference type="Pfam" id="PF00905"/>
    </source>
</evidence>
<dbReference type="GO" id="GO:0071972">
    <property type="term" value="F:peptidoglycan L,D-transpeptidase activity"/>
    <property type="evidence" value="ECO:0007669"/>
    <property type="project" value="TreeGrafter"/>
</dbReference>
<evidence type="ECO:0000313" key="17">
    <source>
        <dbReference type="EMBL" id="GEO82671.1"/>
    </source>
</evidence>
<evidence type="ECO:0000256" key="13">
    <source>
        <dbReference type="ARBA" id="ARBA00023316"/>
    </source>
</evidence>
<evidence type="ECO:0000256" key="3">
    <source>
        <dbReference type="ARBA" id="ARBA00022475"/>
    </source>
</evidence>
<evidence type="ECO:0000256" key="9">
    <source>
        <dbReference type="ARBA" id="ARBA00022960"/>
    </source>
</evidence>